<organism evidence="10 11">
    <name type="scientific">Cladophialophora immunda</name>
    <dbReference type="NCBI Taxonomy" id="569365"/>
    <lineage>
        <taxon>Eukaryota</taxon>
        <taxon>Fungi</taxon>
        <taxon>Dikarya</taxon>
        <taxon>Ascomycota</taxon>
        <taxon>Pezizomycotina</taxon>
        <taxon>Eurotiomycetes</taxon>
        <taxon>Chaetothyriomycetidae</taxon>
        <taxon>Chaetothyriales</taxon>
        <taxon>Herpotrichiellaceae</taxon>
        <taxon>Cladophialophora</taxon>
    </lineage>
</organism>
<keyword evidence="4" id="KW-0805">Transcription regulation</keyword>
<gene>
    <name evidence="10" type="ORF">PV07_03011</name>
</gene>
<dbReference type="SMART" id="SM00066">
    <property type="entry name" value="GAL4"/>
    <property type="match status" value="1"/>
</dbReference>
<evidence type="ECO:0000256" key="4">
    <source>
        <dbReference type="ARBA" id="ARBA00023015"/>
    </source>
</evidence>
<dbReference type="GO" id="GO:0045944">
    <property type="term" value="P:positive regulation of transcription by RNA polymerase II"/>
    <property type="evidence" value="ECO:0007669"/>
    <property type="project" value="TreeGrafter"/>
</dbReference>
<dbReference type="Pfam" id="PF04082">
    <property type="entry name" value="Fungal_trans"/>
    <property type="match status" value="1"/>
</dbReference>
<dbReference type="RefSeq" id="XP_016251570.1">
    <property type="nucleotide sequence ID" value="XM_016389668.1"/>
</dbReference>
<dbReference type="PANTHER" id="PTHR47782:SF8">
    <property type="entry name" value="ZN(II)2CYS6 TRANSCRIPTION FACTOR (EUROFUNG)"/>
    <property type="match status" value="1"/>
</dbReference>
<comment type="subcellular location">
    <subcellularLocation>
        <location evidence="1">Nucleus</location>
    </subcellularLocation>
</comment>
<feature type="domain" description="Zn(2)-C6 fungal-type" evidence="9">
    <location>
        <begin position="28"/>
        <end position="58"/>
    </location>
</feature>
<dbReference type="HOGENOM" id="CLU_007548_1_0_1"/>
<dbReference type="GO" id="GO:0006351">
    <property type="term" value="P:DNA-templated transcription"/>
    <property type="evidence" value="ECO:0007669"/>
    <property type="project" value="InterPro"/>
</dbReference>
<dbReference type="InterPro" id="IPR001138">
    <property type="entry name" value="Zn2Cys6_DnaBD"/>
</dbReference>
<keyword evidence="6" id="KW-0804">Transcription</keyword>
<keyword evidence="3" id="KW-0862">Zinc</keyword>
<dbReference type="Pfam" id="PF00172">
    <property type="entry name" value="Zn_clus"/>
    <property type="match status" value="1"/>
</dbReference>
<evidence type="ECO:0000313" key="10">
    <source>
        <dbReference type="EMBL" id="KIW31354.1"/>
    </source>
</evidence>
<keyword evidence="2" id="KW-0479">Metal-binding</keyword>
<dbReference type="PANTHER" id="PTHR47782">
    <property type="entry name" value="ZN(II)2CYS6 TRANSCRIPTION FACTOR (EUROFUNG)-RELATED"/>
    <property type="match status" value="1"/>
</dbReference>
<dbReference type="EMBL" id="KN847041">
    <property type="protein sequence ID" value="KIW31355.1"/>
    <property type="molecule type" value="Genomic_DNA"/>
</dbReference>
<dbReference type="GO" id="GO:0000981">
    <property type="term" value="F:DNA-binding transcription factor activity, RNA polymerase II-specific"/>
    <property type="evidence" value="ECO:0007669"/>
    <property type="project" value="InterPro"/>
</dbReference>
<feature type="region of interest" description="Disordered" evidence="8">
    <location>
        <begin position="766"/>
        <end position="789"/>
    </location>
</feature>
<dbReference type="RefSeq" id="XP_016251571.1">
    <property type="nucleotide sequence ID" value="XM_016389669.1"/>
</dbReference>
<keyword evidence="5" id="KW-0238">DNA-binding</keyword>
<dbReference type="GO" id="GO:0008270">
    <property type="term" value="F:zinc ion binding"/>
    <property type="evidence" value="ECO:0007669"/>
    <property type="project" value="InterPro"/>
</dbReference>
<feature type="region of interest" description="Disordered" evidence="8">
    <location>
        <begin position="1"/>
        <end position="20"/>
    </location>
</feature>
<evidence type="ECO:0000256" key="1">
    <source>
        <dbReference type="ARBA" id="ARBA00004123"/>
    </source>
</evidence>
<dbReference type="SMART" id="SM00906">
    <property type="entry name" value="Fungal_trans"/>
    <property type="match status" value="1"/>
</dbReference>
<evidence type="ECO:0000256" key="6">
    <source>
        <dbReference type="ARBA" id="ARBA00023163"/>
    </source>
</evidence>
<sequence length="844" mass="93827">MADSENATMADSPETARTRDKVHHTVTACVRCRQRKTRCDPALPRCEPCERSNAHCEYYDSTKNRTIPRTYITSLQETVRRLNEELKALQKEDEYEPDHEAMARGAGLVKFSENDECRFLGPSSGIAITRFVMEFAKQNSIRRTIKDVVPQHAAQEIKDKFDAESSKPTSKVYPLISSVAAPDLPNRDLMDRLVEIYMAKAQYMLPLLHEPSFRKELQAVYDGSRDPTLNFQVRLVVAISMQKLDKQYAGLADSYYLAALPFLTGAVQKMDLSTLQCFALIAQYSLLTPTRTAAYWVVGIAARLCQELGLCEEETIHRPPSGARPNALEVDMRRRLFWIITSMEYGLAHSLGRPSAFGVTVDNINVNFFELCDDKYISADGLLPGHHPIMKKCISIHFFKMRLLQAEIRRTLYLKKREVPVHDQDPWFRQMLNKIDSWVQDCPKNDEGSGLSEAWFIGRKNTMIVFMYRPSPQIPSPSLQAAQKCYLAATYNIRLQKRQVEGHLIDITWIFTQAIFMALNTVLWCLSYPGIRQQHPLEEVQIDIQDALRAIDLCADRWPGVRSAQQLYENLVFGCLKAYEADSKESPASQSDYVSSTATHELSSAAASQFANSPASTTNTSIYGAQSPQSIHSVHVSANNHNFKNAAAGYIDHSTQQQFHPQPEMLPASTQPMANPQQQYIPVTTHPSLPRIDATSMHYSLPGFDPHSFPATTGAGADGGGPWTAAPLIPGVIPGITGSPNMNYDELPYLASFGHEYSRYMGQSFPPPGPAGSSGPLGTGAIPGAHPETATRAGGAGNYAMQSLSSQQQMELMAILEREQSNGQLPDVSGLISDATTFYTAQLP</sequence>
<dbReference type="EMBL" id="KN847041">
    <property type="protein sequence ID" value="KIW31354.1"/>
    <property type="molecule type" value="Genomic_DNA"/>
</dbReference>
<dbReference type="InterPro" id="IPR052202">
    <property type="entry name" value="Yeast_MetPath_Reg"/>
</dbReference>
<evidence type="ECO:0000256" key="8">
    <source>
        <dbReference type="SAM" id="MobiDB-lite"/>
    </source>
</evidence>
<dbReference type="InterPro" id="IPR007219">
    <property type="entry name" value="XnlR_reg_dom"/>
</dbReference>
<dbReference type="Gene3D" id="4.10.240.10">
    <property type="entry name" value="Zn(2)-C6 fungal-type DNA-binding domain"/>
    <property type="match status" value="1"/>
</dbReference>
<keyword evidence="7" id="KW-0539">Nucleus</keyword>
<evidence type="ECO:0000259" key="9">
    <source>
        <dbReference type="PROSITE" id="PS50048"/>
    </source>
</evidence>
<evidence type="ECO:0000313" key="11">
    <source>
        <dbReference type="Proteomes" id="UP000054466"/>
    </source>
</evidence>
<dbReference type="CDD" id="cd12148">
    <property type="entry name" value="fungal_TF_MHR"/>
    <property type="match status" value="1"/>
</dbReference>
<dbReference type="OrthoDB" id="5416384at2759"/>
<dbReference type="SUPFAM" id="SSF57701">
    <property type="entry name" value="Zn2/Cys6 DNA-binding domain"/>
    <property type="match status" value="1"/>
</dbReference>
<evidence type="ECO:0000256" key="3">
    <source>
        <dbReference type="ARBA" id="ARBA00022833"/>
    </source>
</evidence>
<evidence type="ECO:0000256" key="7">
    <source>
        <dbReference type="ARBA" id="ARBA00023242"/>
    </source>
</evidence>
<evidence type="ECO:0000256" key="2">
    <source>
        <dbReference type="ARBA" id="ARBA00022723"/>
    </source>
</evidence>
<evidence type="ECO:0000256" key="5">
    <source>
        <dbReference type="ARBA" id="ARBA00023125"/>
    </source>
</evidence>
<dbReference type="AlphaFoldDB" id="A0A0D2D6L4"/>
<dbReference type="CDD" id="cd00067">
    <property type="entry name" value="GAL4"/>
    <property type="match status" value="1"/>
</dbReference>
<dbReference type="STRING" id="569365.A0A0D2D6L4"/>
<keyword evidence="11" id="KW-1185">Reference proteome</keyword>
<proteinExistence type="predicted"/>
<dbReference type="PROSITE" id="PS00463">
    <property type="entry name" value="ZN2_CY6_FUNGAL_1"/>
    <property type="match status" value="1"/>
</dbReference>
<dbReference type="GO" id="GO:0005634">
    <property type="term" value="C:nucleus"/>
    <property type="evidence" value="ECO:0007669"/>
    <property type="project" value="UniProtKB-SubCell"/>
</dbReference>
<dbReference type="VEuPathDB" id="FungiDB:PV07_03011"/>
<dbReference type="GeneID" id="27342205"/>
<dbReference type="InterPro" id="IPR036864">
    <property type="entry name" value="Zn2-C6_fun-type_DNA-bd_sf"/>
</dbReference>
<name>A0A0D2D6L4_9EURO</name>
<feature type="compositionally biased region" description="Low complexity" evidence="8">
    <location>
        <begin position="771"/>
        <end position="780"/>
    </location>
</feature>
<dbReference type="PROSITE" id="PS50048">
    <property type="entry name" value="ZN2_CY6_FUNGAL_2"/>
    <property type="match status" value="1"/>
</dbReference>
<dbReference type="Proteomes" id="UP000054466">
    <property type="component" value="Unassembled WGS sequence"/>
</dbReference>
<accession>A0A0D2D6L4</accession>
<dbReference type="GO" id="GO:0043565">
    <property type="term" value="F:sequence-specific DNA binding"/>
    <property type="evidence" value="ECO:0007669"/>
    <property type="project" value="TreeGrafter"/>
</dbReference>
<reference evidence="10 11" key="1">
    <citation type="submission" date="2015-01" db="EMBL/GenBank/DDBJ databases">
        <title>The Genome Sequence of Cladophialophora immunda CBS83496.</title>
        <authorList>
            <consortium name="The Broad Institute Genomics Platform"/>
            <person name="Cuomo C."/>
            <person name="de Hoog S."/>
            <person name="Gorbushina A."/>
            <person name="Stielow B."/>
            <person name="Teixiera M."/>
            <person name="Abouelleil A."/>
            <person name="Chapman S.B."/>
            <person name="Priest M."/>
            <person name="Young S.K."/>
            <person name="Wortman J."/>
            <person name="Nusbaum C."/>
            <person name="Birren B."/>
        </authorList>
    </citation>
    <scope>NUCLEOTIDE SEQUENCE [LARGE SCALE GENOMIC DNA]</scope>
    <source>
        <strain evidence="10 11">CBS 83496</strain>
    </source>
</reference>
<protein>
    <recommendedName>
        <fullName evidence="9">Zn(2)-C6 fungal-type domain-containing protein</fullName>
    </recommendedName>
</protein>